<gene>
    <name evidence="2" type="ORF">C2845_PM03G16530</name>
</gene>
<reference evidence="3" key="1">
    <citation type="journal article" date="2019" name="Nat. Commun.">
        <title>The genome of broomcorn millet.</title>
        <authorList>
            <person name="Zou C."/>
            <person name="Miki D."/>
            <person name="Li D."/>
            <person name="Tang Q."/>
            <person name="Xiao L."/>
            <person name="Rajput S."/>
            <person name="Deng P."/>
            <person name="Jia W."/>
            <person name="Huang R."/>
            <person name="Zhang M."/>
            <person name="Sun Y."/>
            <person name="Hu J."/>
            <person name="Fu X."/>
            <person name="Schnable P.S."/>
            <person name="Li F."/>
            <person name="Zhang H."/>
            <person name="Feng B."/>
            <person name="Zhu X."/>
            <person name="Liu R."/>
            <person name="Schnable J.C."/>
            <person name="Zhu J.-K."/>
            <person name="Zhang H."/>
        </authorList>
    </citation>
    <scope>NUCLEOTIDE SEQUENCE [LARGE SCALE GENOMIC DNA]</scope>
</reference>
<comment type="caution">
    <text evidence="2">The sequence shown here is derived from an EMBL/GenBank/DDBJ whole genome shotgun (WGS) entry which is preliminary data.</text>
</comment>
<evidence type="ECO:0000256" key="1">
    <source>
        <dbReference type="SAM" id="MobiDB-lite"/>
    </source>
</evidence>
<organism evidence="2 3">
    <name type="scientific">Panicum miliaceum</name>
    <name type="common">Proso millet</name>
    <name type="synonym">Broomcorn millet</name>
    <dbReference type="NCBI Taxonomy" id="4540"/>
    <lineage>
        <taxon>Eukaryota</taxon>
        <taxon>Viridiplantae</taxon>
        <taxon>Streptophyta</taxon>
        <taxon>Embryophyta</taxon>
        <taxon>Tracheophyta</taxon>
        <taxon>Spermatophyta</taxon>
        <taxon>Magnoliopsida</taxon>
        <taxon>Liliopsida</taxon>
        <taxon>Poales</taxon>
        <taxon>Poaceae</taxon>
        <taxon>PACMAD clade</taxon>
        <taxon>Panicoideae</taxon>
        <taxon>Panicodae</taxon>
        <taxon>Paniceae</taxon>
        <taxon>Panicinae</taxon>
        <taxon>Panicum</taxon>
        <taxon>Panicum sect. Panicum</taxon>
    </lineage>
</organism>
<dbReference type="EMBL" id="PQIB02000002">
    <property type="protein sequence ID" value="RLN36067.1"/>
    <property type="molecule type" value="Genomic_DNA"/>
</dbReference>
<dbReference type="AlphaFoldDB" id="A0A3L6TF45"/>
<evidence type="ECO:0000313" key="2">
    <source>
        <dbReference type="EMBL" id="RLN36067.1"/>
    </source>
</evidence>
<accession>A0A3L6TF45</accession>
<feature type="compositionally biased region" description="Low complexity" evidence="1">
    <location>
        <begin position="124"/>
        <end position="146"/>
    </location>
</feature>
<feature type="region of interest" description="Disordered" evidence="1">
    <location>
        <begin position="58"/>
        <end position="80"/>
    </location>
</feature>
<evidence type="ECO:0000313" key="3">
    <source>
        <dbReference type="Proteomes" id="UP000275267"/>
    </source>
</evidence>
<feature type="compositionally biased region" description="Basic and acidic residues" evidence="1">
    <location>
        <begin position="60"/>
        <end position="74"/>
    </location>
</feature>
<keyword evidence="3" id="KW-1185">Reference proteome</keyword>
<protein>
    <submittedName>
        <fullName evidence="2">Uncharacterized protein</fullName>
    </submittedName>
</protein>
<sequence>MAPPRLRGCCFPCHRGGERSCCCGRCRTARPSAACPGPVGAPVAAVAAALAPVLEGAAAGERERKRERERERAGRLRRAARPVTGVGPLLRAAEGAGDAQLAHPRPPLSPLACLGPALRPPARRSPGSRSPRRAGASRSRSRAPLAWENTGPGQPALGTGLTGRLRRAAAAAGRAAGAGDAGSNGGCEIRDSRRDGARLRLALGRRWS</sequence>
<feature type="compositionally biased region" description="Low complexity" evidence="1">
    <location>
        <begin position="156"/>
        <end position="178"/>
    </location>
</feature>
<proteinExistence type="predicted"/>
<feature type="region of interest" description="Disordered" evidence="1">
    <location>
        <begin position="95"/>
        <end position="195"/>
    </location>
</feature>
<name>A0A3L6TF45_PANMI</name>
<dbReference type="Proteomes" id="UP000275267">
    <property type="component" value="Unassembled WGS sequence"/>
</dbReference>